<comment type="caution">
    <text evidence="1">The sequence shown here is derived from an EMBL/GenBank/DDBJ whole genome shotgun (WGS) entry which is preliminary data.</text>
</comment>
<accession>A0ACC8XDJ9</accession>
<dbReference type="Proteomes" id="UP000188605">
    <property type="component" value="Unassembled WGS sequence"/>
</dbReference>
<keyword evidence="2" id="KW-1185">Reference proteome</keyword>
<evidence type="ECO:0000313" key="1">
    <source>
        <dbReference type="EMBL" id="ONI40808.1"/>
    </source>
</evidence>
<proteinExistence type="predicted"/>
<gene>
    <name evidence="1" type="ORF">AN396_05155</name>
</gene>
<reference evidence="1" key="1">
    <citation type="submission" date="2016-08" db="EMBL/GenBank/DDBJ databases">
        <authorList>
            <person name="Ngugi D.K."/>
            <person name="Miyake S."/>
            <person name="Stingl U."/>
        </authorList>
    </citation>
    <scope>NUCLEOTIDE SEQUENCE</scope>
    <source>
        <strain evidence="1">SCG-B11WGA-EpuloA1</strain>
    </source>
</reference>
<organism evidence="1 2">
    <name type="scientific">Candidatus Epulonipiscium fishelsonii</name>
    <dbReference type="NCBI Taxonomy" id="77094"/>
    <lineage>
        <taxon>Bacteria</taxon>
        <taxon>Bacillati</taxon>
        <taxon>Bacillota</taxon>
        <taxon>Clostridia</taxon>
        <taxon>Lachnospirales</taxon>
        <taxon>Lachnospiraceae</taxon>
        <taxon>Candidatus Epulonipiscium</taxon>
    </lineage>
</organism>
<name>A0ACC8XDJ9_9FIRM</name>
<protein>
    <submittedName>
        <fullName evidence="1">Uncharacterized protein</fullName>
    </submittedName>
</protein>
<dbReference type="EMBL" id="LJDB01000045">
    <property type="protein sequence ID" value="ONI40808.1"/>
    <property type="molecule type" value="Genomic_DNA"/>
</dbReference>
<evidence type="ECO:0000313" key="2">
    <source>
        <dbReference type="Proteomes" id="UP000188605"/>
    </source>
</evidence>
<sequence>MAIELIKKLMDVNETTQKETSQIVKERDLIVPDGKPDMQRVLFLDGTLKMDTFDVQQNRVIYKGEVDITILYLPDNGNEICKMKGSIPIEDFMIIEGVDPEQRVEFVYDIEHLNWNILNERKLNIKVIIEVGAIVTKSKELYLIEDLNTDILVEKKMKELNIVSIAPEKEEKIIVKDELTIPSNKPYIGDILKISTSIKEDQIKRTAEELIFNGMVEVSILYQSMEDNNLNVYSNKIPFSGVVDLIKLDDEQHWDCVLDVSPTFVQVNPDYEGEDRIVEVECIVTAKYTTYNNEKLEIVGDVYAPGKVVNESSKVEKYENLAFKDNISTVTKETLNIDGLNPDIHQVYNIELKAKVDEVDIVNDKLTIEGIIEVLIIYTDEESANKIITFMDSLPFNMDLSTNLNPNNNYNIEAKVTPKDVQLIAVNRESLSIDYKLDYQVNVYETKQISIIDKIEIEDMTKDIISEYPTIIVYTVKNGESLWDIAKKFNTTVKNIAQVNEFDESYQPNSGEKVIIIKQSKF</sequence>